<dbReference type="InterPro" id="IPR011545">
    <property type="entry name" value="DEAD/DEAH_box_helicase_dom"/>
</dbReference>
<dbReference type="GO" id="GO:0003723">
    <property type="term" value="F:RNA binding"/>
    <property type="evidence" value="ECO:0007669"/>
    <property type="project" value="UniProtKB-UniRule"/>
</dbReference>
<name>A0A7D9D1G2_DEKBR</name>
<keyword evidence="9" id="KW-0539">Nucleus</keyword>
<gene>
    <name evidence="16" type="primary">DBP7</name>
    <name evidence="16" type="ORF">DEBR0S7_01200G</name>
</gene>
<dbReference type="GO" id="GO:0005730">
    <property type="term" value="C:nucleolus"/>
    <property type="evidence" value="ECO:0007669"/>
    <property type="project" value="UniProtKB-SubCell"/>
</dbReference>
<comment type="function">
    <text evidence="11">RNA helicase.</text>
</comment>
<keyword evidence="3" id="KW-0698">rRNA processing</keyword>
<dbReference type="InterPro" id="IPR025313">
    <property type="entry name" value="SPB4-like_CTE"/>
</dbReference>
<dbReference type="Pfam" id="PF00271">
    <property type="entry name" value="Helicase_C"/>
    <property type="match status" value="1"/>
</dbReference>
<dbReference type="GO" id="GO:0003724">
    <property type="term" value="F:RNA helicase activity"/>
    <property type="evidence" value="ECO:0007669"/>
    <property type="project" value="UniProtKB-EC"/>
</dbReference>
<evidence type="ECO:0000256" key="3">
    <source>
        <dbReference type="ARBA" id="ARBA00022552"/>
    </source>
</evidence>
<evidence type="ECO:0000313" key="16">
    <source>
        <dbReference type="EMBL" id="VUG20316.1"/>
    </source>
</evidence>
<comment type="subcellular location">
    <subcellularLocation>
        <location evidence="1">Nucleus</location>
        <location evidence="1">Nucleolus</location>
    </subcellularLocation>
</comment>
<protein>
    <recommendedName>
        <fullName evidence="11">ATP-dependent RNA helicase</fullName>
        <ecNumber evidence="11">3.6.4.13</ecNumber>
    </recommendedName>
</protein>
<feature type="domain" description="Helicase ATP-binding" evidence="13">
    <location>
        <begin position="199"/>
        <end position="395"/>
    </location>
</feature>
<evidence type="ECO:0000259" key="13">
    <source>
        <dbReference type="PROSITE" id="PS51192"/>
    </source>
</evidence>
<dbReference type="EMBL" id="CABFWN010000007">
    <property type="protein sequence ID" value="VUG20316.1"/>
    <property type="molecule type" value="Genomic_DNA"/>
</dbReference>
<dbReference type="InterPro" id="IPR001650">
    <property type="entry name" value="Helicase_C-like"/>
</dbReference>
<feature type="compositionally biased region" description="Basic and acidic residues" evidence="12">
    <location>
        <begin position="514"/>
        <end position="528"/>
    </location>
</feature>
<dbReference type="GO" id="GO:0006364">
    <property type="term" value="P:rRNA processing"/>
    <property type="evidence" value="ECO:0007669"/>
    <property type="project" value="UniProtKB-KW"/>
</dbReference>
<dbReference type="EC" id="3.6.4.13" evidence="11"/>
<evidence type="ECO:0000256" key="8">
    <source>
        <dbReference type="ARBA" id="ARBA00022884"/>
    </source>
</evidence>
<evidence type="ECO:0000256" key="10">
    <source>
        <dbReference type="PROSITE-ProRule" id="PRU00552"/>
    </source>
</evidence>
<feature type="domain" description="DEAD-box RNA helicase Q" evidence="15">
    <location>
        <begin position="166"/>
        <end position="195"/>
    </location>
</feature>
<feature type="compositionally biased region" description="Basic and acidic residues" evidence="12">
    <location>
        <begin position="492"/>
        <end position="507"/>
    </location>
</feature>
<evidence type="ECO:0000256" key="12">
    <source>
        <dbReference type="SAM" id="MobiDB-lite"/>
    </source>
</evidence>
<evidence type="ECO:0000256" key="9">
    <source>
        <dbReference type="ARBA" id="ARBA00023242"/>
    </source>
</evidence>
<accession>A0A7D9D1G2</accession>
<dbReference type="SUPFAM" id="SSF52540">
    <property type="entry name" value="P-loop containing nucleoside triphosphate hydrolases"/>
    <property type="match status" value="2"/>
</dbReference>
<proteinExistence type="inferred from homology"/>
<comment type="similarity">
    <text evidence="11">Belongs to the DEAD box helicase family.</text>
</comment>
<dbReference type="InterPro" id="IPR014001">
    <property type="entry name" value="Helicase_ATP-bd"/>
</dbReference>
<evidence type="ECO:0000256" key="6">
    <source>
        <dbReference type="ARBA" id="ARBA00022806"/>
    </source>
</evidence>
<dbReference type="Pfam" id="PF00270">
    <property type="entry name" value="DEAD"/>
    <property type="match status" value="1"/>
</dbReference>
<evidence type="ECO:0000259" key="15">
    <source>
        <dbReference type="PROSITE" id="PS51195"/>
    </source>
</evidence>
<feature type="region of interest" description="Disordered" evidence="12">
    <location>
        <begin position="485"/>
        <end position="535"/>
    </location>
</feature>
<evidence type="ECO:0000256" key="5">
    <source>
        <dbReference type="ARBA" id="ARBA00022801"/>
    </source>
</evidence>
<feature type="region of interest" description="Disordered" evidence="12">
    <location>
        <begin position="31"/>
        <end position="131"/>
    </location>
</feature>
<evidence type="ECO:0000256" key="4">
    <source>
        <dbReference type="ARBA" id="ARBA00022741"/>
    </source>
</evidence>
<dbReference type="InterPro" id="IPR014014">
    <property type="entry name" value="RNA_helicase_DEAD_Q_motif"/>
</dbReference>
<feature type="compositionally biased region" description="Basic residues" evidence="12">
    <location>
        <begin position="687"/>
        <end position="698"/>
    </location>
</feature>
<keyword evidence="6 11" id="KW-0347">Helicase</keyword>
<dbReference type="InterPro" id="IPR027417">
    <property type="entry name" value="P-loop_NTPase"/>
</dbReference>
<dbReference type="PANTHER" id="PTHR24031">
    <property type="entry name" value="RNA HELICASE"/>
    <property type="match status" value="1"/>
</dbReference>
<keyword evidence="17" id="KW-1185">Reference proteome</keyword>
<dbReference type="Proteomes" id="UP000478008">
    <property type="component" value="Unassembled WGS sequence"/>
</dbReference>
<dbReference type="PROSITE" id="PS51194">
    <property type="entry name" value="HELICASE_CTER"/>
    <property type="match status" value="1"/>
</dbReference>
<dbReference type="CDD" id="cd18787">
    <property type="entry name" value="SF2_C_DEAD"/>
    <property type="match status" value="1"/>
</dbReference>
<reference evidence="16 17" key="1">
    <citation type="submission" date="2019-07" db="EMBL/GenBank/DDBJ databases">
        <authorList>
            <person name="Friedrich A."/>
            <person name="Schacherer J."/>
        </authorList>
    </citation>
    <scope>NUCLEOTIDE SEQUENCE [LARGE SCALE GENOMIC DNA]</scope>
</reference>
<organism evidence="16 17">
    <name type="scientific">Dekkera bruxellensis</name>
    <name type="common">Brettanomyces custersii</name>
    <dbReference type="NCBI Taxonomy" id="5007"/>
    <lineage>
        <taxon>Eukaryota</taxon>
        <taxon>Fungi</taxon>
        <taxon>Dikarya</taxon>
        <taxon>Ascomycota</taxon>
        <taxon>Saccharomycotina</taxon>
        <taxon>Pichiomycetes</taxon>
        <taxon>Pichiales</taxon>
        <taxon>Pichiaceae</taxon>
        <taxon>Brettanomyces</taxon>
    </lineage>
</organism>
<keyword evidence="2" id="KW-0690">Ribosome biogenesis</keyword>
<feature type="compositionally biased region" description="Basic and acidic residues" evidence="12">
    <location>
        <begin position="82"/>
        <end position="98"/>
    </location>
</feature>
<evidence type="ECO:0000259" key="14">
    <source>
        <dbReference type="PROSITE" id="PS51194"/>
    </source>
</evidence>
<sequence>MSDEDDGMLLNFAAVSSSTEKKPVIKKKIVGGRWKDRRRTRLALENRLPKYKRDKQDDGNVNPNQVPVSGKRGRARMGQNNSRKEENGEEARSSRDEEEHGEEEGTTSHKRQRVTKEIRGSNGGKGDTFVSSLFTANPEVQKRDYNQETKAELKPSNAPLINDESADFAKLGINKTLCRCLEQKLGYAKPTKIQRAVIPALITGDDDMFVQAQTGSGKTLAFSVPIIERLMRASDGSVNRKSGIFAIVLSPTRELATQTYEFLTNKLCSACHWIVPGLVIGGEKKKSEKARIRKGVNILVATPGRLADHIENTNKLDLSKVRYLVLDEGDRMMDLGFEEAIGKLLTCLESVFEPRLPQNLQNCLPAKRVNILCSATMEGTVKKLGQMSLKDAKLITTDNGKTKGENRSGKNDMMAPEQLVQEILVVPPKLRFVTLSARLKNLTNDNSAEDAAAQKNSKTIVFFSCSDSVDFHFIALTRTGKRLTVQKKRRLPKESEQSSKNSQEGRHNAKKYGRRDGKGSRQNEKSGDTNDDEEAQLGKVTAMTAPLINDNVVIYKLHGSLSQEARTATLSHFAKNNQYAHSILFCTDVASRGLDLPNIKNVVEYDPPFTLQDHLHRVGRTARVGESGLSTLFLLPGDEENYIKKIEPLHGDKKENLRYLNFEDQLKSAFAKYETESDDDKNENDKKHRKRKARSKNVPKREGDWDVHATTFQLNTERWLLENPRAKEIATNAFVSHTRAYTTHLSSERDCFNFKKLHLGHLAKSFGLRETPKKLANESSKSHSKGPREDAKSKMFRVARKAAAAQSAEFNTI</sequence>
<dbReference type="PROSITE" id="PS51195">
    <property type="entry name" value="Q_MOTIF"/>
    <property type="match status" value="1"/>
</dbReference>
<feature type="region of interest" description="Disordered" evidence="12">
    <location>
        <begin position="673"/>
        <end position="702"/>
    </location>
</feature>
<dbReference type="GO" id="GO:0016787">
    <property type="term" value="F:hydrolase activity"/>
    <property type="evidence" value="ECO:0007669"/>
    <property type="project" value="UniProtKB-KW"/>
</dbReference>
<keyword evidence="7 11" id="KW-0067">ATP-binding</keyword>
<evidence type="ECO:0000313" key="17">
    <source>
        <dbReference type="Proteomes" id="UP000478008"/>
    </source>
</evidence>
<dbReference type="SMART" id="SM00487">
    <property type="entry name" value="DEXDc"/>
    <property type="match status" value="1"/>
</dbReference>
<comment type="domain">
    <text evidence="11">The Q motif is unique to and characteristic of the DEAD box family of RNA helicases and controls ATP binding and hydrolysis.</text>
</comment>
<dbReference type="SMART" id="SM00490">
    <property type="entry name" value="HELICc"/>
    <property type="match status" value="1"/>
</dbReference>
<dbReference type="GO" id="GO:0005524">
    <property type="term" value="F:ATP binding"/>
    <property type="evidence" value="ECO:0007669"/>
    <property type="project" value="UniProtKB-UniRule"/>
</dbReference>
<dbReference type="Gene3D" id="3.40.50.300">
    <property type="entry name" value="P-loop containing nucleotide triphosphate hydrolases"/>
    <property type="match status" value="2"/>
</dbReference>
<feature type="region of interest" description="Disordered" evidence="12">
    <location>
        <begin position="773"/>
        <end position="798"/>
    </location>
</feature>
<dbReference type="Pfam" id="PF13959">
    <property type="entry name" value="CTE_SPB4"/>
    <property type="match status" value="1"/>
</dbReference>
<dbReference type="CDD" id="cd17949">
    <property type="entry name" value="DEADc_DDX31"/>
    <property type="match status" value="1"/>
</dbReference>
<feature type="short sequence motif" description="Q motif" evidence="10">
    <location>
        <begin position="166"/>
        <end position="195"/>
    </location>
</feature>
<keyword evidence="5 11" id="KW-0378">Hydrolase</keyword>
<keyword evidence="8 11" id="KW-0694">RNA-binding</keyword>
<evidence type="ECO:0000256" key="7">
    <source>
        <dbReference type="ARBA" id="ARBA00022840"/>
    </source>
</evidence>
<evidence type="ECO:0000256" key="2">
    <source>
        <dbReference type="ARBA" id="ARBA00022517"/>
    </source>
</evidence>
<feature type="domain" description="Helicase C-terminal" evidence="14">
    <location>
        <begin position="434"/>
        <end position="670"/>
    </location>
</feature>
<dbReference type="AlphaFoldDB" id="A0A7D9D1G2"/>
<dbReference type="SMART" id="SM01178">
    <property type="entry name" value="DUF4217"/>
    <property type="match status" value="1"/>
</dbReference>
<evidence type="ECO:0000256" key="1">
    <source>
        <dbReference type="ARBA" id="ARBA00004604"/>
    </source>
</evidence>
<comment type="catalytic activity">
    <reaction evidence="11">
        <text>ATP + H2O = ADP + phosphate + H(+)</text>
        <dbReference type="Rhea" id="RHEA:13065"/>
        <dbReference type="ChEBI" id="CHEBI:15377"/>
        <dbReference type="ChEBI" id="CHEBI:15378"/>
        <dbReference type="ChEBI" id="CHEBI:30616"/>
        <dbReference type="ChEBI" id="CHEBI:43474"/>
        <dbReference type="ChEBI" id="CHEBI:456216"/>
        <dbReference type="EC" id="3.6.4.13"/>
    </reaction>
</comment>
<dbReference type="PROSITE" id="PS51192">
    <property type="entry name" value="HELICASE_ATP_BIND_1"/>
    <property type="match status" value="1"/>
</dbReference>
<keyword evidence="4 11" id="KW-0547">Nucleotide-binding</keyword>
<feature type="compositionally biased region" description="Basic residues" evidence="12">
    <location>
        <begin position="31"/>
        <end position="41"/>
    </location>
</feature>
<evidence type="ECO:0000256" key="11">
    <source>
        <dbReference type="RuleBase" id="RU365068"/>
    </source>
</evidence>